<dbReference type="SUPFAM" id="SSF57756">
    <property type="entry name" value="Retrovirus zinc finger-like domains"/>
    <property type="match status" value="1"/>
</dbReference>
<feature type="domain" description="CCHC-type" evidence="3">
    <location>
        <begin position="100"/>
        <end position="114"/>
    </location>
</feature>
<evidence type="ECO:0000256" key="1">
    <source>
        <dbReference type="PROSITE-ProRule" id="PRU00047"/>
    </source>
</evidence>
<keyword evidence="1" id="KW-0862">Zinc</keyword>
<dbReference type="Gene3D" id="4.10.60.10">
    <property type="entry name" value="Zinc finger, CCHC-type"/>
    <property type="match status" value="1"/>
</dbReference>
<sequence length="433" mass="50304">MMPTATVKEKPQRRLEVKAKSTLMMGISNKHQLKFNSINDAKQLLEAVENRFNDDIEEMDLRWQMAMLTMRDKRFLKRTGRKLNINGNETICFDKSNAECYNCHKREHFARECRAPRKQDNKQKKSLRRSTYKPKKPTIKVTRVPQPSDPMDHVADEVVHKELGDSLVRAATTASSLEAEQDSVNVQDDAKMFDVNDLCGVEIFVTKQDVVKDEQEEPGKSTTTIATILKQQLQDKGKCIMIEEPMKPKKKDQIRLDEEAAKRIHTQIVKDEIQKMFDKSFIRENTFEDFRTKLVGGKEKRAGEELIQESTKRQKVEDDKEKAELKQLIETIPDEKGVAIEAIPLAVKSTRIVDCKIHKEGKKSYYQIVRANGKSHMYMLFSQMLKSFDREDLEDLYKLVKARYGSTRPVDNMDYLLWSDIKLIFEPHVQDEV</sequence>
<keyword evidence="1" id="KW-0863">Zinc-finger</keyword>
<evidence type="ECO:0000259" key="3">
    <source>
        <dbReference type="PROSITE" id="PS50158"/>
    </source>
</evidence>
<evidence type="ECO:0000313" key="4">
    <source>
        <dbReference type="EMBL" id="GEU77974.1"/>
    </source>
</evidence>
<proteinExistence type="predicted"/>
<accession>A0A6L2N0B2</accession>
<gene>
    <name evidence="4" type="ORF">Tci_049952</name>
</gene>
<evidence type="ECO:0000256" key="2">
    <source>
        <dbReference type="SAM" id="MobiDB-lite"/>
    </source>
</evidence>
<dbReference type="GO" id="GO:0008270">
    <property type="term" value="F:zinc ion binding"/>
    <property type="evidence" value="ECO:0007669"/>
    <property type="project" value="UniProtKB-KW"/>
</dbReference>
<dbReference type="SMART" id="SM00343">
    <property type="entry name" value="ZnF_C2HC"/>
    <property type="match status" value="1"/>
</dbReference>
<reference evidence="4" key="1">
    <citation type="journal article" date="2019" name="Sci. Rep.">
        <title>Draft genome of Tanacetum cinerariifolium, the natural source of mosquito coil.</title>
        <authorList>
            <person name="Yamashiro T."/>
            <person name="Shiraishi A."/>
            <person name="Satake H."/>
            <person name="Nakayama K."/>
        </authorList>
    </citation>
    <scope>NUCLEOTIDE SEQUENCE</scope>
</reference>
<keyword evidence="1" id="KW-0479">Metal-binding</keyword>
<dbReference type="AlphaFoldDB" id="A0A6L2N0B2"/>
<feature type="compositionally biased region" description="Basic and acidic residues" evidence="2">
    <location>
        <begin position="114"/>
        <end position="123"/>
    </location>
</feature>
<name>A0A6L2N0B2_TANCI</name>
<feature type="region of interest" description="Disordered" evidence="2">
    <location>
        <begin position="114"/>
        <end position="152"/>
    </location>
</feature>
<dbReference type="InterPro" id="IPR036875">
    <property type="entry name" value="Znf_CCHC_sf"/>
</dbReference>
<feature type="compositionally biased region" description="Basic residues" evidence="2">
    <location>
        <begin position="124"/>
        <end position="138"/>
    </location>
</feature>
<dbReference type="GO" id="GO:0003676">
    <property type="term" value="F:nucleic acid binding"/>
    <property type="evidence" value="ECO:0007669"/>
    <property type="project" value="InterPro"/>
</dbReference>
<protein>
    <submittedName>
        <fullName evidence="4">Ribonuclease H-like domain-containing protein</fullName>
    </submittedName>
</protein>
<comment type="caution">
    <text evidence="4">The sequence shown here is derived from an EMBL/GenBank/DDBJ whole genome shotgun (WGS) entry which is preliminary data.</text>
</comment>
<dbReference type="InterPro" id="IPR001878">
    <property type="entry name" value="Znf_CCHC"/>
</dbReference>
<organism evidence="4">
    <name type="scientific">Tanacetum cinerariifolium</name>
    <name type="common">Dalmatian daisy</name>
    <name type="synonym">Chrysanthemum cinerariifolium</name>
    <dbReference type="NCBI Taxonomy" id="118510"/>
    <lineage>
        <taxon>Eukaryota</taxon>
        <taxon>Viridiplantae</taxon>
        <taxon>Streptophyta</taxon>
        <taxon>Embryophyta</taxon>
        <taxon>Tracheophyta</taxon>
        <taxon>Spermatophyta</taxon>
        <taxon>Magnoliopsida</taxon>
        <taxon>eudicotyledons</taxon>
        <taxon>Gunneridae</taxon>
        <taxon>Pentapetalae</taxon>
        <taxon>asterids</taxon>
        <taxon>campanulids</taxon>
        <taxon>Asterales</taxon>
        <taxon>Asteraceae</taxon>
        <taxon>Asteroideae</taxon>
        <taxon>Anthemideae</taxon>
        <taxon>Anthemidinae</taxon>
        <taxon>Tanacetum</taxon>
    </lineage>
</organism>
<dbReference type="PROSITE" id="PS50158">
    <property type="entry name" value="ZF_CCHC"/>
    <property type="match status" value="1"/>
</dbReference>
<dbReference type="EMBL" id="BKCJ010007579">
    <property type="protein sequence ID" value="GEU77974.1"/>
    <property type="molecule type" value="Genomic_DNA"/>
</dbReference>